<organism evidence="1 2">
    <name type="scientific">Ixodes persulcatus</name>
    <name type="common">Taiga tick</name>
    <dbReference type="NCBI Taxonomy" id="34615"/>
    <lineage>
        <taxon>Eukaryota</taxon>
        <taxon>Metazoa</taxon>
        <taxon>Ecdysozoa</taxon>
        <taxon>Arthropoda</taxon>
        <taxon>Chelicerata</taxon>
        <taxon>Arachnida</taxon>
        <taxon>Acari</taxon>
        <taxon>Parasitiformes</taxon>
        <taxon>Ixodida</taxon>
        <taxon>Ixodoidea</taxon>
        <taxon>Ixodidae</taxon>
        <taxon>Ixodinae</taxon>
        <taxon>Ixodes</taxon>
    </lineage>
</organism>
<accession>A0AC60P6I0</accession>
<protein>
    <submittedName>
        <fullName evidence="1">Uncharacterized protein</fullName>
    </submittedName>
</protein>
<reference evidence="1 2" key="1">
    <citation type="journal article" date="2020" name="Cell">
        <title>Large-Scale Comparative Analyses of Tick Genomes Elucidate Their Genetic Diversity and Vector Capacities.</title>
        <authorList>
            <consortium name="Tick Genome and Microbiome Consortium (TIGMIC)"/>
            <person name="Jia N."/>
            <person name="Wang J."/>
            <person name="Shi W."/>
            <person name="Du L."/>
            <person name="Sun Y."/>
            <person name="Zhan W."/>
            <person name="Jiang J.F."/>
            <person name="Wang Q."/>
            <person name="Zhang B."/>
            <person name="Ji P."/>
            <person name="Bell-Sakyi L."/>
            <person name="Cui X.M."/>
            <person name="Yuan T.T."/>
            <person name="Jiang B.G."/>
            <person name="Yang W.F."/>
            <person name="Lam T.T."/>
            <person name="Chang Q.C."/>
            <person name="Ding S.J."/>
            <person name="Wang X.J."/>
            <person name="Zhu J.G."/>
            <person name="Ruan X.D."/>
            <person name="Zhao L."/>
            <person name="Wei J.T."/>
            <person name="Ye R.Z."/>
            <person name="Que T.C."/>
            <person name="Du C.H."/>
            <person name="Zhou Y.H."/>
            <person name="Cheng J.X."/>
            <person name="Dai P.F."/>
            <person name="Guo W.B."/>
            <person name="Han X.H."/>
            <person name="Huang E.J."/>
            <person name="Li L.F."/>
            <person name="Wei W."/>
            <person name="Gao Y.C."/>
            <person name="Liu J.Z."/>
            <person name="Shao H.Z."/>
            <person name="Wang X."/>
            <person name="Wang C.C."/>
            <person name="Yang T.C."/>
            <person name="Huo Q.B."/>
            <person name="Li W."/>
            <person name="Chen H.Y."/>
            <person name="Chen S.E."/>
            <person name="Zhou L.G."/>
            <person name="Ni X.B."/>
            <person name="Tian J.H."/>
            <person name="Sheng Y."/>
            <person name="Liu T."/>
            <person name="Pan Y.S."/>
            <person name="Xia L.Y."/>
            <person name="Li J."/>
            <person name="Zhao F."/>
            <person name="Cao W.C."/>
        </authorList>
    </citation>
    <scope>NUCLEOTIDE SEQUENCE [LARGE SCALE GENOMIC DNA]</scope>
    <source>
        <strain evidence="1">Iper-2018</strain>
    </source>
</reference>
<comment type="caution">
    <text evidence="1">The sequence shown here is derived from an EMBL/GenBank/DDBJ whole genome shotgun (WGS) entry which is preliminary data.</text>
</comment>
<gene>
    <name evidence="1" type="ORF">HPB47_007804</name>
</gene>
<sequence length="177" mass="20162">MADVAYLLKNIRVQLIRSDIFFLSKQIVEENGLPTDIVKLEYIDATLKLDKENELKVAPHMLDIHLSDDHFTKMKMSIAVQFFREASVAIRYRVIQGQLPAQAETTAWFFDEEQLADLFSEGARAPSEEPEAPEEIMNWVLSMLSKVEKDILANVGGFLLRAVLKFVNCNTCKEALK</sequence>
<proteinExistence type="predicted"/>
<evidence type="ECO:0000313" key="1">
    <source>
        <dbReference type="EMBL" id="KAG0415030.1"/>
    </source>
</evidence>
<keyword evidence="2" id="KW-1185">Reference proteome</keyword>
<dbReference type="EMBL" id="JABSTQ010011120">
    <property type="protein sequence ID" value="KAG0415030.1"/>
    <property type="molecule type" value="Genomic_DNA"/>
</dbReference>
<dbReference type="Proteomes" id="UP000805193">
    <property type="component" value="Unassembled WGS sequence"/>
</dbReference>
<name>A0AC60P6I0_IXOPE</name>
<evidence type="ECO:0000313" key="2">
    <source>
        <dbReference type="Proteomes" id="UP000805193"/>
    </source>
</evidence>